<dbReference type="GO" id="GO:0005634">
    <property type="term" value="C:nucleus"/>
    <property type="evidence" value="ECO:0007669"/>
    <property type="project" value="InterPro"/>
</dbReference>
<feature type="domain" description="SBP-type" evidence="6">
    <location>
        <begin position="110"/>
        <end position="203"/>
    </location>
</feature>
<dbReference type="PANTHER" id="PTHR31251:SF208">
    <property type="entry name" value="SQUAMOSA PROMOTER-BINDING-LIKE PROTEIN 18"/>
    <property type="match status" value="1"/>
</dbReference>
<keyword evidence="1" id="KW-0479">Metal-binding</keyword>
<evidence type="ECO:0000256" key="5">
    <source>
        <dbReference type="SAM" id="MobiDB-lite"/>
    </source>
</evidence>
<accession>A0A834Z5Y8</accession>
<name>A0A834Z5Y8_TETSI</name>
<dbReference type="InterPro" id="IPR004333">
    <property type="entry name" value="SBP_dom"/>
</dbReference>
<evidence type="ECO:0000313" key="8">
    <source>
        <dbReference type="Proteomes" id="UP000655225"/>
    </source>
</evidence>
<sequence>MIRSGKRVGEERREGEKGKKFMEWDLKASSWELSELEREPIPNITSIIGSSSIEGQKTKGDSLVDLKLGRLGDIGDGSVNKWEDPRVLKMVSSPSSSSKRARAPGNGTQTVSCLVDGCRSDLSNCRDYHRRHKVCEHHSKTPIVMVGGQQQRFCQQCSRYDLKCFFTPYDHSPHRFHMLAEFDDVKRSCRKRLDGHNRRRRKPQPESMSINSGSLFSSHQGTRLLPFTGAQIFPTTTVVGPTWAGVVKTEDDATLYNRHSQLHFIDRQMPGSFPCSYKEAKQFPFLQGNDPTLGHQMTPEASICQPLLNTIASSGSGGGSQKMFSDGLPRVLDSDCALSLLSLPRTQTSGISLSHVVQADSIPMAQRLFPSMQYNDLGRYSCSQGMEDEPVDSVMVPDVNNADIHCQGIFQMGLSGNEAPQTLPFSWGQLK</sequence>
<evidence type="ECO:0000313" key="7">
    <source>
        <dbReference type="EMBL" id="KAF8399987.1"/>
    </source>
</evidence>
<feature type="region of interest" description="Disordered" evidence="5">
    <location>
        <begin position="193"/>
        <end position="213"/>
    </location>
</feature>
<comment type="caution">
    <text evidence="7">The sequence shown here is derived from an EMBL/GenBank/DDBJ whole genome shotgun (WGS) entry which is preliminary data.</text>
</comment>
<dbReference type="GO" id="GO:0003677">
    <property type="term" value="F:DNA binding"/>
    <property type="evidence" value="ECO:0007669"/>
    <property type="project" value="InterPro"/>
</dbReference>
<dbReference type="InterPro" id="IPR044817">
    <property type="entry name" value="SBP-like"/>
</dbReference>
<evidence type="ECO:0000256" key="1">
    <source>
        <dbReference type="ARBA" id="ARBA00022723"/>
    </source>
</evidence>
<dbReference type="Pfam" id="PF03110">
    <property type="entry name" value="SBP"/>
    <property type="match status" value="2"/>
</dbReference>
<protein>
    <recommendedName>
        <fullName evidence="6">SBP-type domain-containing protein</fullName>
    </recommendedName>
</protein>
<dbReference type="AlphaFoldDB" id="A0A834Z5Y8"/>
<dbReference type="OMA" id="SECREYH"/>
<evidence type="ECO:0000259" key="6">
    <source>
        <dbReference type="PROSITE" id="PS51141"/>
    </source>
</evidence>
<evidence type="ECO:0000256" key="3">
    <source>
        <dbReference type="ARBA" id="ARBA00022833"/>
    </source>
</evidence>
<evidence type="ECO:0000256" key="2">
    <source>
        <dbReference type="ARBA" id="ARBA00022771"/>
    </source>
</evidence>
<dbReference type="OrthoDB" id="514967at2759"/>
<keyword evidence="2 4" id="KW-0863">Zinc-finger</keyword>
<dbReference type="PROSITE" id="PS51141">
    <property type="entry name" value="ZF_SBP"/>
    <property type="match status" value="1"/>
</dbReference>
<keyword evidence="3" id="KW-0862">Zinc</keyword>
<dbReference type="GO" id="GO:0008270">
    <property type="term" value="F:zinc ion binding"/>
    <property type="evidence" value="ECO:0007669"/>
    <property type="project" value="UniProtKB-KW"/>
</dbReference>
<dbReference type="Proteomes" id="UP000655225">
    <property type="component" value="Unassembled WGS sequence"/>
</dbReference>
<organism evidence="7 8">
    <name type="scientific">Tetracentron sinense</name>
    <name type="common">Spur-leaf</name>
    <dbReference type="NCBI Taxonomy" id="13715"/>
    <lineage>
        <taxon>Eukaryota</taxon>
        <taxon>Viridiplantae</taxon>
        <taxon>Streptophyta</taxon>
        <taxon>Embryophyta</taxon>
        <taxon>Tracheophyta</taxon>
        <taxon>Spermatophyta</taxon>
        <taxon>Magnoliopsida</taxon>
        <taxon>Trochodendrales</taxon>
        <taxon>Trochodendraceae</taxon>
        <taxon>Tetracentron</taxon>
    </lineage>
</organism>
<keyword evidence="8" id="KW-1185">Reference proteome</keyword>
<proteinExistence type="predicted"/>
<dbReference type="SUPFAM" id="SSF103612">
    <property type="entry name" value="SBT domain"/>
    <property type="match status" value="1"/>
</dbReference>
<dbReference type="EMBL" id="JABCRI010000010">
    <property type="protein sequence ID" value="KAF8399987.1"/>
    <property type="molecule type" value="Genomic_DNA"/>
</dbReference>
<dbReference type="InterPro" id="IPR036893">
    <property type="entry name" value="SBP_sf"/>
</dbReference>
<reference evidence="7 8" key="1">
    <citation type="submission" date="2020-04" db="EMBL/GenBank/DDBJ databases">
        <title>Plant Genome Project.</title>
        <authorList>
            <person name="Zhang R.-G."/>
        </authorList>
    </citation>
    <scope>NUCLEOTIDE SEQUENCE [LARGE SCALE GENOMIC DNA]</scope>
    <source>
        <strain evidence="7">YNK0</strain>
        <tissue evidence="7">Leaf</tissue>
    </source>
</reference>
<dbReference type="PANTHER" id="PTHR31251">
    <property type="entry name" value="SQUAMOSA PROMOTER-BINDING-LIKE PROTEIN 4"/>
    <property type="match status" value="1"/>
</dbReference>
<evidence type="ECO:0000256" key="4">
    <source>
        <dbReference type="PROSITE-ProRule" id="PRU00470"/>
    </source>
</evidence>
<gene>
    <name evidence="7" type="ORF">HHK36_015860</name>
</gene>
<dbReference type="Gene3D" id="4.10.1100.10">
    <property type="entry name" value="Transcription factor, SBP-box domain"/>
    <property type="match status" value="1"/>
</dbReference>